<keyword evidence="2" id="KW-1185">Reference proteome</keyword>
<name>A0A1Q9EB40_SYMMI</name>
<protein>
    <submittedName>
        <fullName evidence="1">Uncharacterized protein</fullName>
    </submittedName>
</protein>
<dbReference type="AlphaFoldDB" id="A0A1Q9EB40"/>
<accession>A0A1Q9EB40</accession>
<sequence length="178" mass="20658">METVSRLGRSKARDKGLGLRVEEQDYRFSSPSSWLLLFLLLLRRARLDRAFVEHLARSEELQIFRLKLHVPDEWSRPSGWPMPARGEPKAFVLQLQQGQVREKSYMQISEEKMGIKWSDRCMDRSALPITHLRRHLSGGAPDPRAVEKARQGIKAEVERVSEWFEPAEGDTELHVAER</sequence>
<gene>
    <name evidence="1" type="ORF">AK812_SmicGene12238</name>
</gene>
<evidence type="ECO:0000313" key="1">
    <source>
        <dbReference type="EMBL" id="OLQ04646.1"/>
    </source>
</evidence>
<proteinExistence type="predicted"/>
<comment type="caution">
    <text evidence="1">The sequence shown here is derived from an EMBL/GenBank/DDBJ whole genome shotgun (WGS) entry which is preliminary data.</text>
</comment>
<dbReference type="OrthoDB" id="428644at2759"/>
<evidence type="ECO:0000313" key="2">
    <source>
        <dbReference type="Proteomes" id="UP000186817"/>
    </source>
</evidence>
<reference evidence="1 2" key="1">
    <citation type="submission" date="2016-02" db="EMBL/GenBank/DDBJ databases">
        <title>Genome analysis of coral dinoflagellate symbionts highlights evolutionary adaptations to a symbiotic lifestyle.</title>
        <authorList>
            <person name="Aranda M."/>
            <person name="Li Y."/>
            <person name="Liew Y.J."/>
            <person name="Baumgarten S."/>
            <person name="Simakov O."/>
            <person name="Wilson M."/>
            <person name="Piel J."/>
            <person name="Ashoor H."/>
            <person name="Bougouffa S."/>
            <person name="Bajic V.B."/>
            <person name="Ryu T."/>
            <person name="Ravasi T."/>
            <person name="Bayer T."/>
            <person name="Micklem G."/>
            <person name="Kim H."/>
            <person name="Bhak J."/>
            <person name="Lajeunesse T.C."/>
            <person name="Voolstra C.R."/>
        </authorList>
    </citation>
    <scope>NUCLEOTIDE SEQUENCE [LARGE SCALE GENOMIC DNA]</scope>
    <source>
        <strain evidence="1 2">CCMP2467</strain>
    </source>
</reference>
<organism evidence="1 2">
    <name type="scientific">Symbiodinium microadriaticum</name>
    <name type="common">Dinoflagellate</name>
    <name type="synonym">Zooxanthella microadriatica</name>
    <dbReference type="NCBI Taxonomy" id="2951"/>
    <lineage>
        <taxon>Eukaryota</taxon>
        <taxon>Sar</taxon>
        <taxon>Alveolata</taxon>
        <taxon>Dinophyceae</taxon>
        <taxon>Suessiales</taxon>
        <taxon>Symbiodiniaceae</taxon>
        <taxon>Symbiodinium</taxon>
    </lineage>
</organism>
<dbReference type="EMBL" id="LSRX01000204">
    <property type="protein sequence ID" value="OLQ04646.1"/>
    <property type="molecule type" value="Genomic_DNA"/>
</dbReference>
<dbReference type="Proteomes" id="UP000186817">
    <property type="component" value="Unassembled WGS sequence"/>
</dbReference>